<feature type="repeat" description="WD" evidence="3">
    <location>
        <begin position="1512"/>
        <end position="1534"/>
    </location>
</feature>
<feature type="domain" description="Nephrocystin 3-like N-terminal" evidence="5">
    <location>
        <begin position="113"/>
        <end position="279"/>
    </location>
</feature>
<feature type="repeat" description="WD" evidence="3">
    <location>
        <begin position="1044"/>
        <end position="1078"/>
    </location>
</feature>
<name>A0AAV9X668_9PEZI</name>
<dbReference type="InterPro" id="IPR027417">
    <property type="entry name" value="P-loop_NTPase"/>
</dbReference>
<keyword evidence="1 3" id="KW-0853">WD repeat</keyword>
<proteinExistence type="predicted"/>
<evidence type="ECO:0000313" key="6">
    <source>
        <dbReference type="EMBL" id="KAK6537448.1"/>
    </source>
</evidence>
<evidence type="ECO:0000313" key="7">
    <source>
        <dbReference type="Proteomes" id="UP001365542"/>
    </source>
</evidence>
<feature type="repeat" description="WD" evidence="3">
    <location>
        <begin position="681"/>
        <end position="722"/>
    </location>
</feature>
<dbReference type="InterPro" id="IPR011047">
    <property type="entry name" value="Quinoprotein_ADH-like_sf"/>
</dbReference>
<feature type="repeat" description="WD" evidence="3">
    <location>
        <begin position="723"/>
        <end position="755"/>
    </location>
</feature>
<feature type="repeat" description="WD" evidence="3">
    <location>
        <begin position="766"/>
        <end position="795"/>
    </location>
</feature>
<dbReference type="SUPFAM" id="SSF50998">
    <property type="entry name" value="Quinoprotein alcohol dehydrogenase-like"/>
    <property type="match status" value="2"/>
</dbReference>
<dbReference type="InterPro" id="IPR020472">
    <property type="entry name" value="WD40_PAC1"/>
</dbReference>
<evidence type="ECO:0000256" key="2">
    <source>
        <dbReference type="ARBA" id="ARBA00022737"/>
    </source>
</evidence>
<evidence type="ECO:0000256" key="1">
    <source>
        <dbReference type="ARBA" id="ARBA00022574"/>
    </source>
</evidence>
<dbReference type="CDD" id="cd00200">
    <property type="entry name" value="WD40"/>
    <property type="match status" value="2"/>
</dbReference>
<evidence type="ECO:0000256" key="4">
    <source>
        <dbReference type="SAM" id="MobiDB-lite"/>
    </source>
</evidence>
<dbReference type="PANTHER" id="PTHR19879:SF9">
    <property type="entry name" value="TRANSCRIPTION INITIATION FACTOR TFIID SUBUNIT 5"/>
    <property type="match status" value="1"/>
</dbReference>
<keyword evidence="7" id="KW-1185">Reference proteome</keyword>
<gene>
    <name evidence="6" type="ORF">TWF694_011634</name>
</gene>
<reference evidence="6 7" key="1">
    <citation type="submission" date="2019-10" db="EMBL/GenBank/DDBJ databases">
        <authorList>
            <person name="Palmer J.M."/>
        </authorList>
    </citation>
    <scope>NUCLEOTIDE SEQUENCE [LARGE SCALE GENOMIC DNA]</scope>
    <source>
        <strain evidence="6 7">TWF694</strain>
    </source>
</reference>
<feature type="repeat" description="WD" evidence="3">
    <location>
        <begin position="1341"/>
        <end position="1375"/>
    </location>
</feature>
<accession>A0AAV9X668</accession>
<dbReference type="PROSITE" id="PS50294">
    <property type="entry name" value="WD_REPEATS_REGION"/>
    <property type="match status" value="6"/>
</dbReference>
<dbReference type="InterPro" id="IPR019775">
    <property type="entry name" value="WD40_repeat_CS"/>
</dbReference>
<evidence type="ECO:0000256" key="3">
    <source>
        <dbReference type="PROSITE-ProRule" id="PRU00221"/>
    </source>
</evidence>
<dbReference type="EMBL" id="JAVHJO010000009">
    <property type="protein sequence ID" value="KAK6537448.1"/>
    <property type="molecule type" value="Genomic_DNA"/>
</dbReference>
<dbReference type="SUPFAM" id="SSF52540">
    <property type="entry name" value="P-loop containing nucleoside triphosphate hydrolases"/>
    <property type="match status" value="1"/>
</dbReference>
<feature type="repeat" description="WD" evidence="3">
    <location>
        <begin position="1173"/>
        <end position="1214"/>
    </location>
</feature>
<dbReference type="Gene3D" id="3.40.50.300">
    <property type="entry name" value="P-loop containing nucleotide triphosphate hydrolases"/>
    <property type="match status" value="1"/>
</dbReference>
<protein>
    <recommendedName>
        <fullName evidence="5">Nephrocystin 3-like N-terminal domain-containing protein</fullName>
    </recommendedName>
</protein>
<comment type="caution">
    <text evidence="6">The sequence shown here is derived from an EMBL/GenBank/DDBJ whole genome shotgun (WGS) entry which is preliminary data.</text>
</comment>
<dbReference type="PROSITE" id="PS50082">
    <property type="entry name" value="WD_REPEATS_2"/>
    <property type="match status" value="10"/>
</dbReference>
<keyword evidence="2" id="KW-0677">Repeat</keyword>
<sequence>MASSANSAGASKFFGRLKRFKKSNPVPSNPQAAPLYPDREVYNIPSRDDADPAPAPAPTHGHVRGPLQVKVSSPPIVSVLLSPSTDHSRQLILAPHRLGKSCLSSTRVDVLSQIAEWASDPDDKSLFWLTGRLGEGKSTILRTVARDLENGKAGAELGACWLFHRKEWPGASDSVCFVRAIAAQLAARIPSFSDQLEQVIDDDLKVLEGDLEQQFIDLVLDPLEEVIRDKAGKESATRTWVLAVDGIDRCHDFEARTLVRLLFELRDIKTTSLKIIITSKPEFLERLALQKLSNAQPHVLKHVELSSEATDRDLSLYLNHELSTTQTKCPGDEEMSALVALVTPSFYDATMVSQFLASSRRESGESVKILLKRQSTAWSPIEEAYRSILNHVFTESEWEETERLHKEFQDVAGSVLMLADTLSLESLSKLLSAPAQVIMKRTEDLYSLLGTPLESNVLSLIGIPLESKMLSPINNQTFQKYLLDSRNRGSPFWIDEAAVHVKLANSCLKVLRSPNGLKENICNLSFPSAIRRNVSLQELTSHLPEHLQYACRYWIYHLKMSNSPVNDGGEVDIFFRNHFLNWVEVLSSLGEIYQILPMLETLHSLLQDKAPQLRSLVHDSIRFVFTFRDIIHDTPLQLYSSALLFLPETSLVKQAYESQVSRTSRRKPIARKTWPAVAQILVGHEDSVNSVRYSPDGRKLISASDDKTVRIWNSTTGQLQDTLKGHMGAVTRASFSPADSRLMVSVGSDRSICMWTESELTATKILDSHRKSVNYILYTPDGKRIVSSSNDIRIRDAETGALVKILTHQPREHKSSSEYQESIRIALSPDGTKIISVGWYDGYINIWDAATGENLHWIRKSQKRSEQFGDVVFLPDGKHFATIGDDVKLWNLDTREIVHVFNQERGYHGGSTLAVSPCGKFIAASSDRVVVNLWNVEKRENYFCKTINVKDNPDRHYSNNRYFSALTFSPDGKKLAAAEDYNVYLLDLESGDQKVFPSEYHYIYDISFSPDGTRLACGGEKTLVIVDAVTGDKLKDLPRGSWSIYAVTFSPDGERLAAGADTGTLWVWGIEKVELLAEADGHKNPVRCADFSSDGKRLVTASNESLRVWDALTGRAIGEGHLPTAGYSFERSLDDYHKYDIVISLDGKELASGTPDKAVRWWNVGTGEELDIKGGHTESICAVARSYDGTKLATAGLDMIIMIWDWNDRKVILTLKGLTDEPSTVAFSPDGAHLASCAHLSIFLWETIGGTFLRKIGLDSPINDVTFSPDGETMAAAMYNGSILLLDKATLLSDDDPAYQSPQISVTSLEFSPNRALLAAVKSDHTVRLINPVDSKEVGTLTGHNSAINSAVFLPCSKYLVTASDDCTIKLWSVEAFPPTLLHTLKAHESWVRCAVFSPDGKVVASAADDHKICIWSFQTGKLLHTINDAHEDWIRVLAFSPSGEFLASASDDKTVKVWSVTIIDENTTVTLVTSLTGHKAWIKALGFSDVQARIHAEESLKTEGQDYRLRLASAADDGLIRIWDVLSGEELDCINGVKGISKIRFSQNGKWLDTNRGHFSLEDGVCTSDIRGLDKGWLYVKGNWICRGGERVMCIPDEYAETCAACDGNGVLALGSAGGLVSLYEFN</sequence>
<dbReference type="Gene3D" id="2.130.10.10">
    <property type="entry name" value="YVTN repeat-like/Quinoprotein amine dehydrogenase"/>
    <property type="match status" value="7"/>
</dbReference>
<evidence type="ECO:0000259" key="5">
    <source>
        <dbReference type="Pfam" id="PF24883"/>
    </source>
</evidence>
<organism evidence="6 7">
    <name type="scientific">Orbilia ellipsospora</name>
    <dbReference type="NCBI Taxonomy" id="2528407"/>
    <lineage>
        <taxon>Eukaryota</taxon>
        <taxon>Fungi</taxon>
        <taxon>Dikarya</taxon>
        <taxon>Ascomycota</taxon>
        <taxon>Pezizomycotina</taxon>
        <taxon>Orbiliomycetes</taxon>
        <taxon>Orbiliales</taxon>
        <taxon>Orbiliaceae</taxon>
        <taxon>Orbilia</taxon>
    </lineage>
</organism>
<feature type="repeat" description="WD" evidence="3">
    <location>
        <begin position="1428"/>
        <end position="1461"/>
    </location>
</feature>
<dbReference type="PROSITE" id="PS00678">
    <property type="entry name" value="WD_REPEATS_1"/>
    <property type="match status" value="1"/>
</dbReference>
<dbReference type="InterPro" id="IPR015943">
    <property type="entry name" value="WD40/YVTN_repeat-like_dom_sf"/>
</dbReference>
<feature type="repeat" description="WD" evidence="3">
    <location>
        <begin position="1079"/>
        <end position="1119"/>
    </location>
</feature>
<dbReference type="PRINTS" id="PR00320">
    <property type="entry name" value="GPROTEINBRPT"/>
</dbReference>
<dbReference type="PANTHER" id="PTHR19879">
    <property type="entry name" value="TRANSCRIPTION INITIATION FACTOR TFIID"/>
    <property type="match status" value="1"/>
</dbReference>
<feature type="repeat" description="WD" evidence="3">
    <location>
        <begin position="1385"/>
        <end position="1426"/>
    </location>
</feature>
<dbReference type="InterPro" id="IPR056884">
    <property type="entry name" value="NPHP3-like_N"/>
</dbReference>
<dbReference type="Proteomes" id="UP001365542">
    <property type="component" value="Unassembled WGS sequence"/>
</dbReference>
<dbReference type="SUPFAM" id="SSF50978">
    <property type="entry name" value="WD40 repeat-like"/>
    <property type="match status" value="2"/>
</dbReference>
<dbReference type="InterPro" id="IPR001680">
    <property type="entry name" value="WD40_rpt"/>
</dbReference>
<dbReference type="SMART" id="SM00320">
    <property type="entry name" value="WD40"/>
    <property type="match status" value="20"/>
</dbReference>
<feature type="region of interest" description="Disordered" evidence="4">
    <location>
        <begin position="19"/>
        <end position="67"/>
    </location>
</feature>
<dbReference type="Pfam" id="PF00400">
    <property type="entry name" value="WD40"/>
    <property type="match status" value="14"/>
</dbReference>
<dbReference type="InterPro" id="IPR036322">
    <property type="entry name" value="WD40_repeat_dom_sf"/>
</dbReference>
<feature type="compositionally biased region" description="Basic and acidic residues" evidence="4">
    <location>
        <begin position="37"/>
        <end position="50"/>
    </location>
</feature>
<dbReference type="Pfam" id="PF24883">
    <property type="entry name" value="NPHP3_N"/>
    <property type="match status" value="1"/>
</dbReference>